<sequence length="115" mass="13261">MGSENLPIFKSALELAVYMEQIVKGFEKYHKYTMGVDLREKSKDILYLINRANLSDNKKLAITNLRDGCEDMKMLIQLSKELEAFKSFKQFEYSSMLVVGVCKQAQGWLGKQRVV</sequence>
<gene>
    <name evidence="1" type="ORF">HELGO_WM540</name>
</gene>
<dbReference type="EMBL" id="CACVAS010000107">
    <property type="protein sequence ID" value="CAA6819493.1"/>
    <property type="molecule type" value="Genomic_DNA"/>
</dbReference>
<protein>
    <recommendedName>
        <fullName evidence="2">Four helix bundle protein</fullName>
    </recommendedName>
</protein>
<reference evidence="1" key="1">
    <citation type="submission" date="2020-01" db="EMBL/GenBank/DDBJ databases">
        <authorList>
            <person name="Meier V. D."/>
            <person name="Meier V D."/>
        </authorList>
    </citation>
    <scope>NUCLEOTIDE SEQUENCE</scope>
    <source>
        <strain evidence="1">HLG_WM_MAG_01</strain>
    </source>
</reference>
<dbReference type="CDD" id="cd16376">
    <property type="entry name" value="Avd_like"/>
    <property type="match status" value="1"/>
</dbReference>
<dbReference type="AlphaFoldDB" id="A0A6S6TTM4"/>
<accession>A0A6S6TTM4</accession>
<dbReference type="InterPro" id="IPR055360">
    <property type="entry name" value="bAvd"/>
</dbReference>
<name>A0A6S6TTM4_9BACT</name>
<evidence type="ECO:0008006" key="2">
    <source>
        <dbReference type="Google" id="ProtNLM"/>
    </source>
</evidence>
<dbReference type="InterPro" id="IPR036583">
    <property type="entry name" value="23S_rRNA_IVS_sf"/>
</dbReference>
<organism evidence="1">
    <name type="scientific">uncultured Sulfurovum sp</name>
    <dbReference type="NCBI Taxonomy" id="269237"/>
    <lineage>
        <taxon>Bacteria</taxon>
        <taxon>Pseudomonadati</taxon>
        <taxon>Campylobacterota</taxon>
        <taxon>Epsilonproteobacteria</taxon>
        <taxon>Campylobacterales</taxon>
        <taxon>Sulfurovaceae</taxon>
        <taxon>Sulfurovum</taxon>
        <taxon>environmental samples</taxon>
    </lineage>
</organism>
<dbReference type="Gene3D" id="1.20.1440.60">
    <property type="entry name" value="23S rRNA-intervening sequence"/>
    <property type="match status" value="1"/>
</dbReference>
<proteinExistence type="predicted"/>
<evidence type="ECO:0000313" key="1">
    <source>
        <dbReference type="EMBL" id="CAA6819493.1"/>
    </source>
</evidence>